<dbReference type="Gene3D" id="3.40.50.2300">
    <property type="match status" value="2"/>
</dbReference>
<dbReference type="InterPro" id="IPR028082">
    <property type="entry name" value="Peripla_BP_I"/>
</dbReference>
<gene>
    <name evidence="5" type="ORF">IAA84_11300</name>
</gene>
<evidence type="ECO:0000256" key="3">
    <source>
        <dbReference type="ARBA" id="ARBA00023163"/>
    </source>
</evidence>
<dbReference type="Proteomes" id="UP000824140">
    <property type="component" value="Unassembled WGS sequence"/>
</dbReference>
<dbReference type="PANTHER" id="PTHR30146">
    <property type="entry name" value="LACI-RELATED TRANSCRIPTIONAL REPRESSOR"/>
    <property type="match status" value="1"/>
</dbReference>
<keyword evidence="2 5" id="KW-0238">DNA-binding</keyword>
<organism evidence="5 6">
    <name type="scientific">Candidatus Alectryocaccomicrobium excrementavium</name>
    <dbReference type="NCBI Taxonomy" id="2840668"/>
    <lineage>
        <taxon>Bacteria</taxon>
        <taxon>Bacillati</taxon>
        <taxon>Bacillota</taxon>
        <taxon>Clostridia</taxon>
        <taxon>Candidatus Alectryocaccomicrobium</taxon>
    </lineage>
</organism>
<evidence type="ECO:0000259" key="4">
    <source>
        <dbReference type="PROSITE" id="PS50932"/>
    </source>
</evidence>
<dbReference type="InterPro" id="IPR001761">
    <property type="entry name" value="Peripla_BP/Lac1_sug-bd_dom"/>
</dbReference>
<sequence length="333" mass="36472">MRKESQRPTMKHIAQKTGLTVNTVSLALRNSPLVAPATRERVRKAARDIGYVHDALAGSLRSGSSHTVAIVLGDVANPLFAERFKYLERELREHNFRALILNTDEDLRLECEAIRTAISHRVDGVILCPCQKGRESIALLRKFGVPFVLLGREFEDDPMDAVVWDDEKGGLLAAQHLLQKNCVHMVFLNAALETSSAARRLKGYAQALTAAGQSVRVCEAQPMAGGVRDALEALFASGASVDALFAFNDLMGFEAASWLLARGLAIPQDVRLAGFDNVLSSISLPFGLTSISADKGEEARRTVEMLLRRMETPDAPIARAVLDVRLVERESSR</sequence>
<dbReference type="SUPFAM" id="SSF53822">
    <property type="entry name" value="Periplasmic binding protein-like I"/>
    <property type="match status" value="1"/>
</dbReference>
<dbReference type="EMBL" id="DVJN01000217">
    <property type="protein sequence ID" value="HIS93594.1"/>
    <property type="molecule type" value="Genomic_DNA"/>
</dbReference>
<evidence type="ECO:0000313" key="5">
    <source>
        <dbReference type="EMBL" id="HIS93594.1"/>
    </source>
</evidence>
<protein>
    <submittedName>
        <fullName evidence="5">LacI family DNA-binding transcriptional regulator</fullName>
    </submittedName>
</protein>
<dbReference type="PROSITE" id="PS50932">
    <property type="entry name" value="HTH_LACI_2"/>
    <property type="match status" value="1"/>
</dbReference>
<evidence type="ECO:0000313" key="6">
    <source>
        <dbReference type="Proteomes" id="UP000824140"/>
    </source>
</evidence>
<dbReference type="PANTHER" id="PTHR30146:SF109">
    <property type="entry name" value="HTH-TYPE TRANSCRIPTIONAL REGULATOR GALS"/>
    <property type="match status" value="1"/>
</dbReference>
<comment type="caution">
    <text evidence="5">The sequence shown here is derived from an EMBL/GenBank/DDBJ whole genome shotgun (WGS) entry which is preliminary data.</text>
</comment>
<keyword evidence="1" id="KW-0805">Transcription regulation</keyword>
<reference evidence="5" key="1">
    <citation type="submission" date="2020-10" db="EMBL/GenBank/DDBJ databases">
        <authorList>
            <person name="Gilroy R."/>
        </authorList>
    </citation>
    <scope>NUCLEOTIDE SEQUENCE</scope>
    <source>
        <strain evidence="5">13766</strain>
    </source>
</reference>
<keyword evidence="3" id="KW-0804">Transcription</keyword>
<dbReference type="AlphaFoldDB" id="A0A9D1G207"/>
<dbReference type="InterPro" id="IPR010982">
    <property type="entry name" value="Lambda_DNA-bd_dom_sf"/>
</dbReference>
<evidence type="ECO:0000256" key="2">
    <source>
        <dbReference type="ARBA" id="ARBA00023125"/>
    </source>
</evidence>
<dbReference type="CDD" id="cd06267">
    <property type="entry name" value="PBP1_LacI_sugar_binding-like"/>
    <property type="match status" value="1"/>
</dbReference>
<dbReference type="GO" id="GO:0003700">
    <property type="term" value="F:DNA-binding transcription factor activity"/>
    <property type="evidence" value="ECO:0007669"/>
    <property type="project" value="TreeGrafter"/>
</dbReference>
<dbReference type="InterPro" id="IPR000843">
    <property type="entry name" value="HTH_LacI"/>
</dbReference>
<feature type="domain" description="HTH lacI-type" evidence="4">
    <location>
        <begin position="8"/>
        <end position="62"/>
    </location>
</feature>
<accession>A0A9D1G207</accession>
<dbReference type="SMART" id="SM00354">
    <property type="entry name" value="HTH_LACI"/>
    <property type="match status" value="1"/>
</dbReference>
<dbReference type="GO" id="GO:0000976">
    <property type="term" value="F:transcription cis-regulatory region binding"/>
    <property type="evidence" value="ECO:0007669"/>
    <property type="project" value="TreeGrafter"/>
</dbReference>
<evidence type="ECO:0000256" key="1">
    <source>
        <dbReference type="ARBA" id="ARBA00023015"/>
    </source>
</evidence>
<name>A0A9D1G207_9FIRM</name>
<dbReference type="Pfam" id="PF00532">
    <property type="entry name" value="Peripla_BP_1"/>
    <property type="match status" value="1"/>
</dbReference>
<dbReference type="CDD" id="cd01392">
    <property type="entry name" value="HTH_LacI"/>
    <property type="match status" value="1"/>
</dbReference>
<dbReference type="Pfam" id="PF00356">
    <property type="entry name" value="LacI"/>
    <property type="match status" value="1"/>
</dbReference>
<reference evidence="5" key="2">
    <citation type="journal article" date="2021" name="PeerJ">
        <title>Extensive microbial diversity within the chicken gut microbiome revealed by metagenomics and culture.</title>
        <authorList>
            <person name="Gilroy R."/>
            <person name="Ravi A."/>
            <person name="Getino M."/>
            <person name="Pursley I."/>
            <person name="Horton D.L."/>
            <person name="Alikhan N.F."/>
            <person name="Baker D."/>
            <person name="Gharbi K."/>
            <person name="Hall N."/>
            <person name="Watson M."/>
            <person name="Adriaenssens E.M."/>
            <person name="Foster-Nyarko E."/>
            <person name="Jarju S."/>
            <person name="Secka A."/>
            <person name="Antonio M."/>
            <person name="Oren A."/>
            <person name="Chaudhuri R.R."/>
            <person name="La Ragione R."/>
            <person name="Hildebrand F."/>
            <person name="Pallen M.J."/>
        </authorList>
    </citation>
    <scope>NUCLEOTIDE SEQUENCE</scope>
    <source>
        <strain evidence="5">13766</strain>
    </source>
</reference>
<dbReference type="SUPFAM" id="SSF47413">
    <property type="entry name" value="lambda repressor-like DNA-binding domains"/>
    <property type="match status" value="1"/>
</dbReference>
<dbReference type="Gene3D" id="1.10.260.40">
    <property type="entry name" value="lambda repressor-like DNA-binding domains"/>
    <property type="match status" value="1"/>
</dbReference>
<proteinExistence type="predicted"/>